<dbReference type="PANTHER" id="PTHR42084">
    <property type="entry name" value="YALI0E26631P"/>
    <property type="match status" value="1"/>
</dbReference>
<feature type="compositionally biased region" description="Polar residues" evidence="1">
    <location>
        <begin position="20"/>
        <end position="29"/>
    </location>
</feature>
<accession>A0A135L8B6</accession>
<dbReference type="Proteomes" id="UP000070168">
    <property type="component" value="Unassembled WGS sequence"/>
</dbReference>
<feature type="compositionally biased region" description="Polar residues" evidence="1">
    <location>
        <begin position="109"/>
        <end position="130"/>
    </location>
</feature>
<organism evidence="2 3">
    <name type="scientific">Penicillium patulum</name>
    <name type="common">Penicillium griseofulvum</name>
    <dbReference type="NCBI Taxonomy" id="5078"/>
    <lineage>
        <taxon>Eukaryota</taxon>
        <taxon>Fungi</taxon>
        <taxon>Dikarya</taxon>
        <taxon>Ascomycota</taxon>
        <taxon>Pezizomycotina</taxon>
        <taxon>Eurotiomycetes</taxon>
        <taxon>Eurotiomycetidae</taxon>
        <taxon>Eurotiales</taxon>
        <taxon>Aspergillaceae</taxon>
        <taxon>Penicillium</taxon>
    </lineage>
</organism>
<feature type="region of interest" description="Disordered" evidence="1">
    <location>
        <begin position="1"/>
        <end position="143"/>
    </location>
</feature>
<dbReference type="OMA" id="WGEFIDG"/>
<evidence type="ECO:0000256" key="1">
    <source>
        <dbReference type="SAM" id="MobiDB-lite"/>
    </source>
</evidence>
<keyword evidence="3" id="KW-1185">Reference proteome</keyword>
<dbReference type="EMBL" id="LHQR01000072">
    <property type="protein sequence ID" value="KXG45194.1"/>
    <property type="molecule type" value="Genomic_DNA"/>
</dbReference>
<feature type="compositionally biased region" description="Acidic residues" evidence="1">
    <location>
        <begin position="87"/>
        <end position="107"/>
    </location>
</feature>
<dbReference type="PANTHER" id="PTHR42084:SF1">
    <property type="entry name" value="SERINE_THREONINE-PROTEIN KINASE PPK6"/>
    <property type="match status" value="1"/>
</dbReference>
<evidence type="ECO:0000313" key="3">
    <source>
        <dbReference type="Proteomes" id="UP000070168"/>
    </source>
</evidence>
<feature type="compositionally biased region" description="Low complexity" evidence="1">
    <location>
        <begin position="244"/>
        <end position="253"/>
    </location>
</feature>
<name>A0A135L8B6_PENPA</name>
<feature type="compositionally biased region" description="Acidic residues" evidence="1">
    <location>
        <begin position="229"/>
        <end position="239"/>
    </location>
</feature>
<evidence type="ECO:0008006" key="4">
    <source>
        <dbReference type="Google" id="ProtNLM"/>
    </source>
</evidence>
<gene>
    <name evidence="2" type="ORF">PGRI_041070</name>
</gene>
<feature type="compositionally biased region" description="Polar residues" evidence="1">
    <location>
        <begin position="165"/>
        <end position="180"/>
    </location>
</feature>
<feature type="region of interest" description="Disordered" evidence="1">
    <location>
        <begin position="161"/>
        <end position="269"/>
    </location>
</feature>
<reference evidence="2 3" key="1">
    <citation type="journal article" date="2016" name="BMC Genomics">
        <title>Genome sequencing and secondary metabolism of the postharvest pathogen Penicillium griseofulvum.</title>
        <authorList>
            <person name="Banani H."/>
            <person name="Marcet-Houben M."/>
            <person name="Ballester A.R."/>
            <person name="Abbruscato P."/>
            <person name="Gonzalez-Candelas L."/>
            <person name="Gabaldon T."/>
            <person name="Spadaro D."/>
        </authorList>
    </citation>
    <scope>NUCLEOTIDE SEQUENCE [LARGE SCALE GENOMIC DNA]</scope>
    <source>
        <strain evidence="2 3">PG3</strain>
    </source>
</reference>
<dbReference type="RefSeq" id="XP_040643730.1">
    <property type="nucleotide sequence ID" value="XM_040791820.1"/>
</dbReference>
<evidence type="ECO:0000313" key="2">
    <source>
        <dbReference type="EMBL" id="KXG45194.1"/>
    </source>
</evidence>
<dbReference type="STRING" id="5078.A0A135L8B6"/>
<dbReference type="OrthoDB" id="5420391at2759"/>
<comment type="caution">
    <text evidence="2">The sequence shown here is derived from an EMBL/GenBank/DDBJ whole genome shotgun (WGS) entry which is preliminary data.</text>
</comment>
<feature type="compositionally biased region" description="Polar residues" evidence="1">
    <location>
        <begin position="56"/>
        <end position="74"/>
    </location>
</feature>
<proteinExistence type="predicted"/>
<protein>
    <recommendedName>
        <fullName evidence="4">Serine/threonine-protein kinase ppk6</fullName>
    </recommendedName>
</protein>
<sequence length="488" mass="53471">MSADLLAEFGQSPAPDNRSKQPSQHQKNSFFDVEDGIDFFGSGSVQHNKRPDPTGAVSQFATPLASWQSPSNQGFDLPLNPNSDVLFDAEFDTPASDADDDWGEFEGPESNTLHPQPTNLQQSTIATSSKTEPRRDDPQVSRTIDLLDSLSVEDSALAVKHPSSIAKQNQHIQPSNNRNQPAWEDDSFGDWGDFADAPATKPPPKVSEKKTKPPTRPPVKSNKPPASTWDDDTFEDWGDFSDGPSVKPVTKSKPTPPPTAASPAPNSFATTPVTVRPTNIPPPSVLLELFLDVFENLQKEATLAKSQLRSSAPSSSSKIISTTALNIHNVLQSAARVIAGRSLRWKRDTILSQSMRIGPARSGKSGGMKLNSVNKQENIKEEQDAVDVLTTWRERAAIFNAVLQAAGQRPIPTVPDPSALKVITARADQGALKASHPCALCSLKRDERVLRVDEQNVQDSFGEWWTEHWGHTACRQFWETNRNLLGQR</sequence>
<dbReference type="GeneID" id="63707120"/>
<dbReference type="AlphaFoldDB" id="A0A135L8B6"/>